<protein>
    <submittedName>
        <fullName evidence="3">Uncharacterized protein</fullName>
    </submittedName>
</protein>
<keyword evidence="4" id="KW-1185">Reference proteome</keyword>
<keyword evidence="2" id="KW-1133">Transmembrane helix</keyword>
<sequence length="292" mass="34295">MNLKNKKISYIFLYFFSFILSFGILVLVNKIEFIPIINNILIGLGFLFFIGLQIFFIYTFTKFNINKYWKVFLSIGILILGFIFAFYIFLASIFSGKENRSLVYDGEKYYILNVGWMDPIYEVYEKNFITMDKLDEKKLGRVFSDLSKVKDENDREILKFLIFGREDFIEENHAAKENLKGSNQIEEKNEEKNKKEDKNEFSKNFTVKDAIKIENSDYGLLEVDHAGARSRWFFVKILGDEMKFISELEETSPGISGKIDEKGNIYLKFTDVNKNETHYISKDVGKTFENLK</sequence>
<reference evidence="3 4" key="1">
    <citation type="submission" date="2021-01" db="EMBL/GenBank/DDBJ databases">
        <title>Genomic Encyclopedia of Type Strains, Phase IV (KMG-IV): sequencing the most valuable type-strain genomes for metagenomic binning, comparative biology and taxonomic classification.</title>
        <authorList>
            <person name="Goeker M."/>
        </authorList>
    </citation>
    <scope>NUCLEOTIDE SEQUENCE [LARGE SCALE GENOMIC DNA]</scope>
    <source>
        <strain evidence="3 4">DSM 21461</strain>
    </source>
</reference>
<dbReference type="EMBL" id="JAFBDH010000011">
    <property type="protein sequence ID" value="MBM7550945.1"/>
    <property type="molecule type" value="Genomic_DNA"/>
</dbReference>
<keyword evidence="2" id="KW-0812">Transmembrane</keyword>
<evidence type="ECO:0000313" key="3">
    <source>
        <dbReference type="EMBL" id="MBM7550945.1"/>
    </source>
</evidence>
<feature type="transmembrane region" description="Helical" evidence="2">
    <location>
        <begin position="12"/>
        <end position="28"/>
    </location>
</feature>
<feature type="transmembrane region" description="Helical" evidence="2">
    <location>
        <begin position="72"/>
        <end position="94"/>
    </location>
</feature>
<feature type="region of interest" description="Disordered" evidence="1">
    <location>
        <begin position="179"/>
        <end position="198"/>
    </location>
</feature>
<gene>
    <name evidence="3" type="ORF">JOD41_001691</name>
</gene>
<evidence type="ECO:0000256" key="2">
    <source>
        <dbReference type="SAM" id="Phobius"/>
    </source>
</evidence>
<evidence type="ECO:0000256" key="1">
    <source>
        <dbReference type="SAM" id="MobiDB-lite"/>
    </source>
</evidence>
<dbReference type="RefSeq" id="WP_205052421.1">
    <property type="nucleotide sequence ID" value="NZ_JAFBDH010000011.1"/>
</dbReference>
<keyword evidence="2" id="KW-0472">Membrane</keyword>
<comment type="caution">
    <text evidence="3">The sequence shown here is derived from an EMBL/GenBank/DDBJ whole genome shotgun (WGS) entry which is preliminary data.</text>
</comment>
<name>A0ABS2MLQ4_9FIRM</name>
<accession>A0ABS2MLQ4</accession>
<evidence type="ECO:0000313" key="4">
    <source>
        <dbReference type="Proteomes" id="UP000720595"/>
    </source>
</evidence>
<dbReference type="Proteomes" id="UP000720595">
    <property type="component" value="Unassembled WGS sequence"/>
</dbReference>
<proteinExistence type="predicted"/>
<organism evidence="3 4">
    <name type="scientific">Peptoniphilus gorbachii</name>
    <dbReference type="NCBI Taxonomy" id="411567"/>
    <lineage>
        <taxon>Bacteria</taxon>
        <taxon>Bacillati</taxon>
        <taxon>Bacillota</taxon>
        <taxon>Tissierellia</taxon>
        <taxon>Tissierellales</taxon>
        <taxon>Peptoniphilaceae</taxon>
        <taxon>Peptoniphilus</taxon>
    </lineage>
</organism>
<feature type="transmembrane region" description="Helical" evidence="2">
    <location>
        <begin position="40"/>
        <end position="60"/>
    </location>
</feature>